<comment type="caution">
    <text evidence="1">The sequence shown here is derived from an EMBL/GenBank/DDBJ whole genome shotgun (WGS) entry which is preliminary data.</text>
</comment>
<reference evidence="1 2" key="3">
    <citation type="journal article" date="2022" name="Microbiol. Spectr.">
        <title>Folding features and dynamics of 3D genome architecture in plant fungal pathogens.</title>
        <authorList>
            <person name="Xia C."/>
        </authorList>
    </citation>
    <scope>NUCLEOTIDE SEQUENCE [LARGE SCALE GENOMIC DNA]</scope>
    <source>
        <strain evidence="1 2">93-210</strain>
    </source>
</reference>
<evidence type="ECO:0000313" key="2">
    <source>
        <dbReference type="Proteomes" id="UP001060170"/>
    </source>
</evidence>
<protein>
    <submittedName>
        <fullName evidence="1">Uncharacterized protein</fullName>
    </submittedName>
</protein>
<reference evidence="2" key="2">
    <citation type="journal article" date="2018" name="Mol. Plant Microbe Interact.">
        <title>Genome sequence resources for the wheat stripe rust pathogen (Puccinia striiformis f. sp. tritici) and the barley stripe rust pathogen (Puccinia striiformis f. sp. hordei).</title>
        <authorList>
            <person name="Xia C."/>
            <person name="Wang M."/>
            <person name="Yin C."/>
            <person name="Cornejo O.E."/>
            <person name="Hulbert S.H."/>
            <person name="Chen X."/>
        </authorList>
    </citation>
    <scope>NUCLEOTIDE SEQUENCE [LARGE SCALE GENOMIC DNA]</scope>
    <source>
        <strain evidence="2">93-210</strain>
    </source>
</reference>
<dbReference type="EMBL" id="CM045876">
    <property type="protein sequence ID" value="KAI7942318.1"/>
    <property type="molecule type" value="Genomic_DNA"/>
</dbReference>
<organism evidence="1 2">
    <name type="scientific">Puccinia striiformis f. sp. tritici</name>
    <dbReference type="NCBI Taxonomy" id="168172"/>
    <lineage>
        <taxon>Eukaryota</taxon>
        <taxon>Fungi</taxon>
        <taxon>Dikarya</taxon>
        <taxon>Basidiomycota</taxon>
        <taxon>Pucciniomycotina</taxon>
        <taxon>Pucciniomycetes</taxon>
        <taxon>Pucciniales</taxon>
        <taxon>Pucciniaceae</taxon>
        <taxon>Puccinia</taxon>
    </lineage>
</organism>
<proteinExistence type="predicted"/>
<dbReference type="Proteomes" id="UP001060170">
    <property type="component" value="Chromosome 12"/>
</dbReference>
<evidence type="ECO:0000313" key="1">
    <source>
        <dbReference type="EMBL" id="KAI7942318.1"/>
    </source>
</evidence>
<name>A0ACC0E2M5_9BASI</name>
<accession>A0ACC0E2M5</accession>
<reference evidence="2" key="1">
    <citation type="journal article" date="2018" name="BMC Genomics">
        <title>Genomic insights into host adaptation between the wheat stripe rust pathogen (Puccinia striiformis f. sp. tritici) and the barley stripe rust pathogen (Puccinia striiformis f. sp. hordei).</title>
        <authorList>
            <person name="Xia C."/>
            <person name="Wang M."/>
            <person name="Yin C."/>
            <person name="Cornejo O.E."/>
            <person name="Hulbert S.H."/>
            <person name="Chen X."/>
        </authorList>
    </citation>
    <scope>NUCLEOTIDE SEQUENCE [LARGE SCALE GENOMIC DNA]</scope>
    <source>
        <strain evidence="2">93-210</strain>
    </source>
</reference>
<gene>
    <name evidence="1" type="ORF">MJO28_012345</name>
</gene>
<keyword evidence="2" id="KW-1185">Reference proteome</keyword>
<sequence>MENLDLFNPTHSNQLGIRAAILVPTCELALQVLEDLARSVYHVFQQSQHYHHQSVKFAKSGLQNPKVNQLDNESKISSALQMALLSVVPIKKEAVLSVSISNVVGLLTASMTDTPKELAGHQTIVFLATKHPLNYLGGLLIAARDSDIRISENVIKSGSENGHEELNHGD</sequence>